<evidence type="ECO:0000256" key="1">
    <source>
        <dbReference type="ARBA" id="ARBA00022801"/>
    </source>
</evidence>
<dbReference type="PANTHER" id="PTHR21039">
    <property type="entry name" value="HISTIDINOL PHOSPHATASE-RELATED"/>
    <property type="match status" value="1"/>
</dbReference>
<evidence type="ECO:0000313" key="4">
    <source>
        <dbReference type="Proteomes" id="UP000091918"/>
    </source>
</evidence>
<keyword evidence="4" id="KW-1185">Reference proteome</keyword>
<keyword evidence="2" id="KW-0028">Amino-acid biosynthesis</keyword>
<dbReference type="InterPro" id="IPR016195">
    <property type="entry name" value="Pol/histidinol_Pase-like"/>
</dbReference>
<dbReference type="OrthoDB" id="5957391at2759"/>
<accession>A0A1B7NJY6</accession>
<proteinExistence type="inferred from homology"/>
<comment type="similarity">
    <text evidence="2">Belongs to the PHP hydrolase family. HisK subfamily.</text>
</comment>
<organism evidence="3 4">
    <name type="scientific">Emergomyces africanus</name>
    <dbReference type="NCBI Taxonomy" id="1955775"/>
    <lineage>
        <taxon>Eukaryota</taxon>
        <taxon>Fungi</taxon>
        <taxon>Dikarya</taxon>
        <taxon>Ascomycota</taxon>
        <taxon>Pezizomycotina</taxon>
        <taxon>Eurotiomycetes</taxon>
        <taxon>Eurotiomycetidae</taxon>
        <taxon>Onygenales</taxon>
        <taxon>Ajellomycetaceae</taxon>
        <taxon>Emergomyces</taxon>
    </lineage>
</organism>
<dbReference type="EC" id="3.1.3.15" evidence="2"/>
<evidence type="ECO:0000313" key="3">
    <source>
        <dbReference type="EMBL" id="OAX77118.1"/>
    </source>
</evidence>
<protein>
    <recommendedName>
        <fullName evidence="2">Histidinol-phosphatase</fullName>
        <shortName evidence="2">HolPase</shortName>
        <ecNumber evidence="2">3.1.3.15</ecNumber>
    </recommendedName>
</protein>
<dbReference type="EMBL" id="LGUA01003310">
    <property type="protein sequence ID" value="OAX77118.1"/>
    <property type="molecule type" value="Genomic_DNA"/>
</dbReference>
<name>A0A1B7NJY6_9EURO</name>
<keyword evidence="1 2" id="KW-0378">Hydrolase</keyword>
<dbReference type="Proteomes" id="UP000091918">
    <property type="component" value="Unassembled WGS sequence"/>
</dbReference>
<comment type="caution">
    <text evidence="3">The sequence shown here is derived from an EMBL/GenBank/DDBJ whole genome shotgun (WGS) entry which is preliminary data.</text>
</comment>
<dbReference type="AlphaFoldDB" id="A0A1B7NJY6"/>
<dbReference type="GO" id="GO:0004401">
    <property type="term" value="F:histidinol-phosphatase activity"/>
    <property type="evidence" value="ECO:0007669"/>
    <property type="project" value="UniProtKB-UniRule"/>
</dbReference>
<dbReference type="Gene3D" id="3.20.20.140">
    <property type="entry name" value="Metal-dependent hydrolases"/>
    <property type="match status" value="1"/>
</dbReference>
<dbReference type="GO" id="GO:0005737">
    <property type="term" value="C:cytoplasm"/>
    <property type="evidence" value="ECO:0007669"/>
    <property type="project" value="TreeGrafter"/>
</dbReference>
<keyword evidence="2" id="KW-0368">Histidine biosynthesis</keyword>
<evidence type="ECO:0000256" key="2">
    <source>
        <dbReference type="RuleBase" id="RU366003"/>
    </source>
</evidence>
<dbReference type="PANTHER" id="PTHR21039:SF0">
    <property type="entry name" value="HISTIDINOL-PHOSPHATASE"/>
    <property type="match status" value="1"/>
</dbReference>
<dbReference type="GO" id="GO:0000105">
    <property type="term" value="P:L-histidine biosynthetic process"/>
    <property type="evidence" value="ECO:0007669"/>
    <property type="project" value="UniProtKB-UniRule"/>
</dbReference>
<gene>
    <name evidence="3" type="ORF">ACJ72_08587</name>
</gene>
<dbReference type="STRING" id="1658172.A0A1B7NJY6"/>
<dbReference type="SUPFAM" id="SSF89550">
    <property type="entry name" value="PHP domain-like"/>
    <property type="match status" value="1"/>
</dbReference>
<sequence>MIKALKPPVIGHFDLIRLKSDDPERSFKQWPAVWEKILRNLDYVSEYGGILELNSASLRKGMTEPYPKAEICKVDSTLRILSLRGSHHYLELTINVGLQEFLARNGRFCLSDDSHGVDQVAFNYHRVLGFVEQVGISSLHNLEYCSGLSPSSSNFDHRFPNTRLNSVCLADLKQMDFWSLKNNK</sequence>
<dbReference type="InterPro" id="IPR010140">
    <property type="entry name" value="Histidinol_P_phosphatase_HisJ"/>
</dbReference>
<comment type="catalytic activity">
    <reaction evidence="2">
        <text>L-histidinol phosphate + H2O = L-histidinol + phosphate</text>
        <dbReference type="Rhea" id="RHEA:14465"/>
        <dbReference type="ChEBI" id="CHEBI:15377"/>
        <dbReference type="ChEBI" id="CHEBI:43474"/>
        <dbReference type="ChEBI" id="CHEBI:57699"/>
        <dbReference type="ChEBI" id="CHEBI:57980"/>
        <dbReference type="EC" id="3.1.3.15"/>
    </reaction>
</comment>
<comment type="pathway">
    <text evidence="2">Amino-acid biosynthesis; L-histidine biosynthesis; L-histidine from 5-phospho-alpha-D-ribose 1-diphosphate: step 8/9.</text>
</comment>
<reference evidence="3 4" key="1">
    <citation type="submission" date="2015-07" db="EMBL/GenBank/DDBJ databases">
        <title>Emmonsia species relationships and genome sequence.</title>
        <authorList>
            <person name="Cuomo C.A."/>
            <person name="Schwartz I.S."/>
            <person name="Kenyon C."/>
            <person name="de Hoog G.S."/>
            <person name="Govender N.P."/>
            <person name="Botha A."/>
            <person name="Moreno L."/>
            <person name="de Vries M."/>
            <person name="Munoz J.F."/>
            <person name="Stielow J.B."/>
        </authorList>
    </citation>
    <scope>NUCLEOTIDE SEQUENCE [LARGE SCALE GENOMIC DNA]</scope>
    <source>
        <strain evidence="3 4">CBS 136260</strain>
    </source>
</reference>
<dbReference type="UniPathway" id="UPA00031">
    <property type="reaction ID" value="UER00013"/>
</dbReference>